<dbReference type="EMBL" id="CP003236">
    <property type="protein sequence ID" value="AFK51886.1"/>
    <property type="molecule type" value="Genomic_DNA"/>
</dbReference>
<protein>
    <recommendedName>
        <fullName evidence="3">Phage protein</fullName>
    </recommendedName>
</protein>
<gene>
    <name evidence="1" type="ordered locus">TMO_0047</name>
</gene>
<dbReference type="RefSeq" id="WP_014743566.1">
    <property type="nucleotide sequence ID" value="NC_017956.1"/>
</dbReference>
<keyword evidence="2" id="KW-1185">Reference proteome</keyword>
<dbReference type="STRING" id="1110502.TMO_0047"/>
<evidence type="ECO:0008006" key="3">
    <source>
        <dbReference type="Google" id="ProtNLM"/>
    </source>
</evidence>
<dbReference type="AlphaFoldDB" id="I3TGJ8"/>
<organism evidence="1 2">
    <name type="scientific">Tistrella mobilis (strain KA081020-065)</name>
    <dbReference type="NCBI Taxonomy" id="1110502"/>
    <lineage>
        <taxon>Bacteria</taxon>
        <taxon>Pseudomonadati</taxon>
        <taxon>Pseudomonadota</taxon>
        <taxon>Alphaproteobacteria</taxon>
        <taxon>Geminicoccales</taxon>
        <taxon>Geminicoccaceae</taxon>
        <taxon>Tistrella</taxon>
    </lineage>
</organism>
<evidence type="ECO:0000313" key="1">
    <source>
        <dbReference type="EMBL" id="AFK51886.1"/>
    </source>
</evidence>
<dbReference type="HOGENOM" id="CLU_021036_0_0_5"/>
<dbReference type="Proteomes" id="UP000005258">
    <property type="component" value="Chromosome"/>
</dbReference>
<proteinExistence type="predicted"/>
<reference evidence="1 2" key="1">
    <citation type="journal article" date="2012" name="J. Am. Chem. Soc.">
        <title>Bacterial biosynthesis and maturation of the didemnin anti-cancer agents.</title>
        <authorList>
            <person name="Xu Y."/>
            <person name="Kersten R.D."/>
            <person name="Nam S.J."/>
            <person name="Lu L."/>
            <person name="Al-Suwailem A.M."/>
            <person name="Zheng H."/>
            <person name="Fenical W."/>
            <person name="Dorrestein P.C."/>
            <person name="Moore B.S."/>
            <person name="Qian P.Y."/>
        </authorList>
    </citation>
    <scope>NUCLEOTIDE SEQUENCE [LARGE SCALE GENOMIC DNA]</scope>
    <source>
        <strain evidence="1 2">KA081020-065</strain>
    </source>
</reference>
<accession>I3TGJ8</accession>
<dbReference type="eggNOG" id="ENOG502Z8BQ">
    <property type="taxonomic scope" value="Bacteria"/>
</dbReference>
<evidence type="ECO:0000313" key="2">
    <source>
        <dbReference type="Proteomes" id="UP000005258"/>
    </source>
</evidence>
<dbReference type="KEGG" id="tmo:TMO_0047"/>
<sequence>MPRVRTAQVNFTQGELAPQVGARIDLKQYYGSVRMARNVVTFPQGGFRAAPGRVVVDALDDAAGGARLIPFAFNTEQDYLLVLTANRLRVYRDDAVVADIATPWDATVVAELDYAQSADTLIAVHQSMAPQRLMRGATHADWTIGAMPMSRLPTYDYGAVTPTGTVTPSAEEDTVTLTATDPVFTAAMVNGWEFKGNGGIARITEFTSATSVKAKTRVAFSDTDAIPADDWHLEEPVISTARGWPGAVTFHEGRLWLGRMARRPSSIFGSVVGDFFNFDLGDALDDQGIDAAIDSDQVNAVMAIASGSDLLVWTTGALYMALRGGSPALTPKTFALAEQTRRGLAPSKPPRPVEIDRGWIFAERGGRTLHEAVYQEVAQAYTTSPLSLLAQHLVRDPVRLAVRKTSRDDDTDYVLCVNTDGTVAVINTLRDQQVTGWTLVEPAGQVLDIAVVDGTIYWLIRRVIAGTTRYLIERWDQAVRLDGAAVATGDGITSVTGLDWLEGATVMIIADGSLQPSQVVMGGAVTLARPADRVEVGLWAIPLVQTHPLEPSLPDGPAMGRLSRLVRVMLRTVEVQNVTVAGEPVKARRFGIGAGSPLDRAPPVLTGDILVDGFSGWDRQTVVTITQTAPGPFEVIGLVAEVQI</sequence>
<name>I3TGJ8_TISMK</name>